<name>A0A2M7XIG2_9BACT</name>
<comment type="caution">
    <text evidence="1">The sequence shown here is derived from an EMBL/GenBank/DDBJ whole genome shotgun (WGS) entry which is preliminary data.</text>
</comment>
<evidence type="ECO:0008006" key="3">
    <source>
        <dbReference type="Google" id="ProtNLM"/>
    </source>
</evidence>
<dbReference type="AlphaFoldDB" id="A0A2M7XIG2"/>
<dbReference type="EMBL" id="PFWS01000002">
    <property type="protein sequence ID" value="PJA47787.1"/>
    <property type="molecule type" value="Genomic_DNA"/>
</dbReference>
<dbReference type="Proteomes" id="UP000229749">
    <property type="component" value="Unassembled WGS sequence"/>
</dbReference>
<evidence type="ECO:0000313" key="2">
    <source>
        <dbReference type="Proteomes" id="UP000229749"/>
    </source>
</evidence>
<protein>
    <recommendedName>
        <fullName evidence="3">Type II toxin-antitoxin system RelE/ParE family toxin</fullName>
    </recommendedName>
</protein>
<evidence type="ECO:0000313" key="1">
    <source>
        <dbReference type="EMBL" id="PJA47787.1"/>
    </source>
</evidence>
<dbReference type="InterPro" id="IPR035093">
    <property type="entry name" value="RelE/ParE_toxin_dom_sf"/>
</dbReference>
<dbReference type="Gene3D" id="3.30.2310.20">
    <property type="entry name" value="RelE-like"/>
    <property type="match status" value="1"/>
</dbReference>
<proteinExistence type="predicted"/>
<accession>A0A2M7XIG2</accession>
<dbReference type="SUPFAM" id="SSF143011">
    <property type="entry name" value="RelE-like"/>
    <property type="match status" value="1"/>
</dbReference>
<gene>
    <name evidence="1" type="ORF">CO172_00130</name>
</gene>
<organism evidence="1 2">
    <name type="scientific">Candidatus Uhrbacteria bacterium CG_4_9_14_3_um_filter_36_7</name>
    <dbReference type="NCBI Taxonomy" id="1975033"/>
    <lineage>
        <taxon>Bacteria</taxon>
        <taxon>Candidatus Uhriibacteriota</taxon>
    </lineage>
</organism>
<reference evidence="2" key="1">
    <citation type="submission" date="2017-09" db="EMBL/GenBank/DDBJ databases">
        <title>Depth-based differentiation of microbial function through sediment-hosted aquifers and enrichment of novel symbionts in the deep terrestrial subsurface.</title>
        <authorList>
            <person name="Probst A.J."/>
            <person name="Ladd B."/>
            <person name="Jarett J.K."/>
            <person name="Geller-Mcgrath D.E."/>
            <person name="Sieber C.M.K."/>
            <person name="Emerson J.B."/>
            <person name="Anantharaman K."/>
            <person name="Thomas B.C."/>
            <person name="Malmstrom R."/>
            <person name="Stieglmeier M."/>
            <person name="Klingl A."/>
            <person name="Woyke T."/>
            <person name="Ryan C.M."/>
            <person name="Banfield J.F."/>
        </authorList>
    </citation>
    <scope>NUCLEOTIDE SEQUENCE [LARGE SCALE GENOMIC DNA]</scope>
</reference>
<sequence length="82" mass="9981">MVDRMIKNLKKFLRSDRDHLFELMQRIQSNDLLDMNVTKLKDRSDVFRVRKGNFRIIFRKVDQGTNIIIAVERRCESTYKEF</sequence>